<sequence>MSLSVGAYFHGRWCQGAWPSAWLEAGLLQNITVLELFPIVVAIFVCGDGLCNTKIRFNCDNIAVVQILNKLQPNQNL</sequence>
<keyword evidence="3" id="KW-1185">Reference proteome</keyword>
<organism evidence="2 3">
    <name type="scientific">Dreissena polymorpha</name>
    <name type="common">Zebra mussel</name>
    <name type="synonym">Mytilus polymorpha</name>
    <dbReference type="NCBI Taxonomy" id="45954"/>
    <lineage>
        <taxon>Eukaryota</taxon>
        <taxon>Metazoa</taxon>
        <taxon>Spiralia</taxon>
        <taxon>Lophotrochozoa</taxon>
        <taxon>Mollusca</taxon>
        <taxon>Bivalvia</taxon>
        <taxon>Autobranchia</taxon>
        <taxon>Heteroconchia</taxon>
        <taxon>Euheterodonta</taxon>
        <taxon>Imparidentia</taxon>
        <taxon>Neoheterodontei</taxon>
        <taxon>Myida</taxon>
        <taxon>Dreissenoidea</taxon>
        <taxon>Dreissenidae</taxon>
        <taxon>Dreissena</taxon>
    </lineage>
</organism>
<reference evidence="2" key="1">
    <citation type="journal article" date="2019" name="bioRxiv">
        <title>The Genome of the Zebra Mussel, Dreissena polymorpha: A Resource for Invasive Species Research.</title>
        <authorList>
            <person name="McCartney M.A."/>
            <person name="Auch B."/>
            <person name="Kono T."/>
            <person name="Mallez S."/>
            <person name="Zhang Y."/>
            <person name="Obille A."/>
            <person name="Becker A."/>
            <person name="Abrahante J.E."/>
            <person name="Garbe J."/>
            <person name="Badalamenti J.P."/>
            <person name="Herman A."/>
            <person name="Mangelson H."/>
            <person name="Liachko I."/>
            <person name="Sullivan S."/>
            <person name="Sone E.D."/>
            <person name="Koren S."/>
            <person name="Silverstein K.A.T."/>
            <person name="Beckman K.B."/>
            <person name="Gohl D.M."/>
        </authorList>
    </citation>
    <scope>NUCLEOTIDE SEQUENCE</scope>
    <source>
        <strain evidence="2">Duluth1</strain>
        <tissue evidence="2">Whole animal</tissue>
    </source>
</reference>
<feature type="transmembrane region" description="Helical" evidence="1">
    <location>
        <begin position="27"/>
        <end position="47"/>
    </location>
</feature>
<dbReference type="EMBL" id="JAIWYP010000009">
    <property type="protein sequence ID" value="KAH3771701.1"/>
    <property type="molecule type" value="Genomic_DNA"/>
</dbReference>
<evidence type="ECO:0000256" key="1">
    <source>
        <dbReference type="SAM" id="Phobius"/>
    </source>
</evidence>
<comment type="caution">
    <text evidence="2">The sequence shown here is derived from an EMBL/GenBank/DDBJ whole genome shotgun (WGS) entry which is preliminary data.</text>
</comment>
<evidence type="ECO:0000313" key="3">
    <source>
        <dbReference type="Proteomes" id="UP000828390"/>
    </source>
</evidence>
<dbReference type="CDD" id="cd09275">
    <property type="entry name" value="RNase_HI_RT_DIRS1"/>
    <property type="match status" value="1"/>
</dbReference>
<name>A0A9D4E3F3_DREPO</name>
<reference evidence="2" key="2">
    <citation type="submission" date="2020-11" db="EMBL/GenBank/DDBJ databases">
        <authorList>
            <person name="McCartney M.A."/>
            <person name="Auch B."/>
            <person name="Kono T."/>
            <person name="Mallez S."/>
            <person name="Becker A."/>
            <person name="Gohl D.M."/>
            <person name="Silverstein K.A.T."/>
            <person name="Koren S."/>
            <person name="Bechman K.B."/>
            <person name="Herman A."/>
            <person name="Abrahante J.E."/>
            <person name="Garbe J."/>
        </authorList>
    </citation>
    <scope>NUCLEOTIDE SEQUENCE</scope>
    <source>
        <strain evidence="2">Duluth1</strain>
        <tissue evidence="2">Whole animal</tissue>
    </source>
</reference>
<protein>
    <submittedName>
        <fullName evidence="2">Uncharacterized protein</fullName>
    </submittedName>
</protein>
<accession>A0A9D4E3F3</accession>
<keyword evidence="1" id="KW-0812">Transmembrane</keyword>
<proteinExistence type="predicted"/>
<keyword evidence="1" id="KW-0472">Membrane</keyword>
<dbReference type="Proteomes" id="UP000828390">
    <property type="component" value="Unassembled WGS sequence"/>
</dbReference>
<dbReference type="AlphaFoldDB" id="A0A9D4E3F3"/>
<evidence type="ECO:0000313" key="2">
    <source>
        <dbReference type="EMBL" id="KAH3771701.1"/>
    </source>
</evidence>
<keyword evidence="1" id="KW-1133">Transmembrane helix</keyword>
<gene>
    <name evidence="2" type="ORF">DPMN_173029</name>
</gene>